<dbReference type="PANTHER" id="PTHR11803">
    <property type="entry name" value="2-IMINOBUTANOATE/2-IMINOPROPANOATE DEAMINASE RIDA"/>
    <property type="match status" value="1"/>
</dbReference>
<dbReference type="GO" id="GO:0005739">
    <property type="term" value="C:mitochondrion"/>
    <property type="evidence" value="ECO:0007669"/>
    <property type="project" value="TreeGrafter"/>
</dbReference>
<reference evidence="3" key="1">
    <citation type="submission" date="2025-08" db="UniProtKB">
        <authorList>
            <consortium name="RefSeq"/>
        </authorList>
    </citation>
    <scope>IDENTIFICATION</scope>
    <source>
        <tissue evidence="3">Gonad</tissue>
    </source>
</reference>
<organism evidence="2 3">
    <name type="scientific">Branchiostoma belcheri</name>
    <name type="common">Amphioxus</name>
    <dbReference type="NCBI Taxonomy" id="7741"/>
    <lineage>
        <taxon>Eukaryota</taxon>
        <taxon>Metazoa</taxon>
        <taxon>Chordata</taxon>
        <taxon>Cephalochordata</taxon>
        <taxon>Leptocardii</taxon>
        <taxon>Amphioxiformes</taxon>
        <taxon>Branchiostomatidae</taxon>
        <taxon>Branchiostoma</taxon>
    </lineage>
</organism>
<evidence type="ECO:0000313" key="3">
    <source>
        <dbReference type="RefSeq" id="XP_019640408.1"/>
    </source>
</evidence>
<evidence type="ECO:0000256" key="1">
    <source>
        <dbReference type="ARBA" id="ARBA00010552"/>
    </source>
</evidence>
<dbReference type="FunFam" id="3.30.1330.40:FF:000001">
    <property type="entry name" value="L-PSP family endoribonuclease"/>
    <property type="match status" value="1"/>
</dbReference>
<dbReference type="OrthoDB" id="309640at2759"/>
<dbReference type="GeneID" id="109482147"/>
<protein>
    <submittedName>
        <fullName evidence="3">Ribonuclease UK114-like isoform X2</fullName>
    </submittedName>
</protein>
<dbReference type="InterPro" id="IPR035959">
    <property type="entry name" value="RutC-like_sf"/>
</dbReference>
<sequence length="136" mass="14177">MAGVVRKIINVEGKNPAIPLSKAVVVGGTMYISGQLGLDPKTPGKLVPGGVVPEAEQALKNMGTILQAANIDHSHVVKATVLLADINDFAAVNEVYKKYFPANPPARAAFQVAALPKNGRVEIEAIAIASAIVERA</sequence>
<dbReference type="InterPro" id="IPR006175">
    <property type="entry name" value="YjgF/YER057c/UK114"/>
</dbReference>
<dbReference type="PANTHER" id="PTHR11803:SF39">
    <property type="entry name" value="2-IMINOBUTANOATE_2-IMINOPROPANOATE DEAMINASE"/>
    <property type="match status" value="1"/>
</dbReference>
<dbReference type="NCBIfam" id="TIGR00004">
    <property type="entry name" value="Rid family detoxifying hydrolase"/>
    <property type="match status" value="1"/>
</dbReference>
<dbReference type="SUPFAM" id="SSF55298">
    <property type="entry name" value="YjgF-like"/>
    <property type="match status" value="1"/>
</dbReference>
<dbReference type="RefSeq" id="XP_019640408.1">
    <property type="nucleotide sequence ID" value="XM_019784849.1"/>
</dbReference>
<dbReference type="GO" id="GO:0005829">
    <property type="term" value="C:cytosol"/>
    <property type="evidence" value="ECO:0007669"/>
    <property type="project" value="TreeGrafter"/>
</dbReference>
<evidence type="ECO:0000313" key="2">
    <source>
        <dbReference type="Proteomes" id="UP000515135"/>
    </source>
</evidence>
<dbReference type="InterPro" id="IPR019897">
    <property type="entry name" value="RidA_CS"/>
</dbReference>
<dbReference type="Gene3D" id="3.30.1330.40">
    <property type="entry name" value="RutC-like"/>
    <property type="match status" value="1"/>
</dbReference>
<dbReference type="InterPro" id="IPR006056">
    <property type="entry name" value="RidA"/>
</dbReference>
<keyword evidence="2" id="KW-1185">Reference proteome</keyword>
<dbReference type="PROSITE" id="PS01094">
    <property type="entry name" value="UPF0076"/>
    <property type="match status" value="1"/>
</dbReference>
<accession>A0A6P4ZU52</accession>
<dbReference type="AlphaFoldDB" id="A0A6P4ZU52"/>
<dbReference type="GO" id="GO:0019239">
    <property type="term" value="F:deaminase activity"/>
    <property type="evidence" value="ECO:0007669"/>
    <property type="project" value="TreeGrafter"/>
</dbReference>
<proteinExistence type="inferred from homology"/>
<gene>
    <name evidence="3" type="primary">LOC109482147</name>
</gene>
<name>A0A6P4ZU52_BRABE</name>
<dbReference type="CDD" id="cd00448">
    <property type="entry name" value="YjgF_YER057c_UK114_family"/>
    <property type="match status" value="1"/>
</dbReference>
<dbReference type="Proteomes" id="UP000515135">
    <property type="component" value="Unplaced"/>
</dbReference>
<dbReference type="Pfam" id="PF01042">
    <property type="entry name" value="Ribonuc_L-PSP"/>
    <property type="match status" value="1"/>
</dbReference>
<comment type="similarity">
    <text evidence="1">Belongs to the RutC family.</text>
</comment>